<dbReference type="PRINTS" id="PR00507">
    <property type="entry name" value="N12N6MTFRASE"/>
</dbReference>
<keyword evidence="2 6" id="KW-0489">Methyltransferase</keyword>
<keyword evidence="1 6" id="KW-0963">Cytoplasm</keyword>
<dbReference type="PANTHER" id="PTHR47739:SF1">
    <property type="entry name" value="TRNA1(VAL) (ADENINE(37)-N6)-METHYLTRANSFERASE"/>
    <property type="match status" value="1"/>
</dbReference>
<keyword evidence="5 6" id="KW-0819">tRNA processing</keyword>
<evidence type="ECO:0000313" key="9">
    <source>
        <dbReference type="Proteomes" id="UP001501411"/>
    </source>
</evidence>
<evidence type="ECO:0000256" key="1">
    <source>
        <dbReference type="ARBA" id="ARBA00022490"/>
    </source>
</evidence>
<comment type="catalytic activity">
    <reaction evidence="6">
        <text>adenosine(37) in tRNA1(Val) + S-adenosyl-L-methionine = N(6)-methyladenosine(37) in tRNA1(Val) + S-adenosyl-L-homocysteine + H(+)</text>
        <dbReference type="Rhea" id="RHEA:43160"/>
        <dbReference type="Rhea" id="RHEA-COMP:10369"/>
        <dbReference type="Rhea" id="RHEA-COMP:10370"/>
        <dbReference type="ChEBI" id="CHEBI:15378"/>
        <dbReference type="ChEBI" id="CHEBI:57856"/>
        <dbReference type="ChEBI" id="CHEBI:59789"/>
        <dbReference type="ChEBI" id="CHEBI:74411"/>
        <dbReference type="ChEBI" id="CHEBI:74449"/>
        <dbReference type="EC" id="2.1.1.223"/>
    </reaction>
</comment>
<dbReference type="HAMAP" id="MF_01872">
    <property type="entry name" value="tRNA_methyltr_YfiC"/>
    <property type="match status" value="1"/>
</dbReference>
<dbReference type="EC" id="2.1.1.223" evidence="6"/>
<evidence type="ECO:0000313" key="8">
    <source>
        <dbReference type="EMBL" id="GAA4787730.1"/>
    </source>
</evidence>
<name>A0ABP9AYK2_9SPHI</name>
<dbReference type="InterPro" id="IPR029063">
    <property type="entry name" value="SAM-dependent_MTases_sf"/>
</dbReference>
<comment type="caution">
    <text evidence="8">The sequence shown here is derived from an EMBL/GenBank/DDBJ whole genome shotgun (WGS) entry which is preliminary data.</text>
</comment>
<keyword evidence="9" id="KW-1185">Reference proteome</keyword>
<dbReference type="Proteomes" id="UP001501411">
    <property type="component" value="Unassembled WGS sequence"/>
</dbReference>
<evidence type="ECO:0000256" key="3">
    <source>
        <dbReference type="ARBA" id="ARBA00022679"/>
    </source>
</evidence>
<keyword evidence="4 6" id="KW-0949">S-adenosyl-L-methionine</keyword>
<dbReference type="RefSeq" id="WP_345231117.1">
    <property type="nucleotide sequence ID" value="NZ_BAABIQ010000008.1"/>
</dbReference>
<dbReference type="PANTHER" id="PTHR47739">
    <property type="entry name" value="TRNA1(VAL) (ADENINE(37)-N6)-METHYLTRANSFERASE"/>
    <property type="match status" value="1"/>
</dbReference>
<organism evidence="8 9">
    <name type="scientific">Olivibacter ginsenosidimutans</name>
    <dbReference type="NCBI Taxonomy" id="1176537"/>
    <lineage>
        <taxon>Bacteria</taxon>
        <taxon>Pseudomonadati</taxon>
        <taxon>Bacteroidota</taxon>
        <taxon>Sphingobacteriia</taxon>
        <taxon>Sphingobacteriales</taxon>
        <taxon>Sphingobacteriaceae</taxon>
        <taxon>Olivibacter</taxon>
    </lineage>
</organism>
<evidence type="ECO:0000256" key="4">
    <source>
        <dbReference type="ARBA" id="ARBA00022691"/>
    </source>
</evidence>
<dbReference type="InterPro" id="IPR002052">
    <property type="entry name" value="DNA_methylase_N6_adenine_CS"/>
</dbReference>
<sequence>MSTIFRFKQFEIDQEGSAMKINTDGILLGALVEKKDPVHILDIGTGTGVIAMMLAQRYPKAIIDAIEIDEPSFMLSKKNFEQSIFSERVFPHHGAFQHFHPTKSYDLIISNPPFFLQALQNTDRRKSTARHTTVTFYDDLIRKAIDWLTIGGTLQMVLPLGLADYILKQTKDTDLVLEKTICLRSFVESPPFRKIISLRKRGLQDVIVPEEHYFTLYQNRGTHSTAYRTLLQPFFLNF</sequence>
<dbReference type="SUPFAM" id="SSF53335">
    <property type="entry name" value="S-adenosyl-L-methionine-dependent methyltransferases"/>
    <property type="match status" value="1"/>
</dbReference>
<feature type="domain" description="Methyltransferase small" evidence="7">
    <location>
        <begin position="27"/>
        <end position="158"/>
    </location>
</feature>
<comment type="similarity">
    <text evidence="6">Belongs to the methyltransferase superfamily. tRNA (adenine-N(6)-)-methyltransferase family.</text>
</comment>
<evidence type="ECO:0000256" key="5">
    <source>
        <dbReference type="ARBA" id="ARBA00022694"/>
    </source>
</evidence>
<protein>
    <recommendedName>
        <fullName evidence="6">tRNA1(Val) (adenine(37)-N6)-methyltransferase</fullName>
        <ecNumber evidence="6">2.1.1.223</ecNumber>
    </recommendedName>
    <alternativeName>
        <fullName evidence="6">tRNA m6A37 methyltransferase</fullName>
    </alternativeName>
</protein>
<dbReference type="GO" id="GO:0008168">
    <property type="term" value="F:methyltransferase activity"/>
    <property type="evidence" value="ECO:0007669"/>
    <property type="project" value="UniProtKB-KW"/>
</dbReference>
<dbReference type="InterPro" id="IPR050210">
    <property type="entry name" value="tRNA_Adenine-N(6)_MTase"/>
</dbReference>
<evidence type="ECO:0000259" key="7">
    <source>
        <dbReference type="Pfam" id="PF05175"/>
    </source>
</evidence>
<dbReference type="CDD" id="cd02440">
    <property type="entry name" value="AdoMet_MTases"/>
    <property type="match status" value="1"/>
</dbReference>
<reference evidence="9" key="1">
    <citation type="journal article" date="2019" name="Int. J. Syst. Evol. Microbiol.">
        <title>The Global Catalogue of Microorganisms (GCM) 10K type strain sequencing project: providing services to taxonomists for standard genome sequencing and annotation.</title>
        <authorList>
            <consortium name="The Broad Institute Genomics Platform"/>
            <consortium name="The Broad Institute Genome Sequencing Center for Infectious Disease"/>
            <person name="Wu L."/>
            <person name="Ma J."/>
        </authorList>
    </citation>
    <scope>NUCLEOTIDE SEQUENCE [LARGE SCALE GENOMIC DNA]</scope>
    <source>
        <strain evidence="9">JCM 18200</strain>
    </source>
</reference>
<gene>
    <name evidence="8" type="ORF">GCM10023231_14830</name>
</gene>
<comment type="subcellular location">
    <subcellularLocation>
        <location evidence="6">Cytoplasm</location>
    </subcellularLocation>
</comment>
<proteinExistence type="inferred from homology"/>
<evidence type="ECO:0000256" key="2">
    <source>
        <dbReference type="ARBA" id="ARBA00022603"/>
    </source>
</evidence>
<dbReference type="EMBL" id="BAABIQ010000008">
    <property type="protein sequence ID" value="GAA4787730.1"/>
    <property type="molecule type" value="Genomic_DNA"/>
</dbReference>
<keyword evidence="3 6" id="KW-0808">Transferase</keyword>
<dbReference type="Gene3D" id="3.40.50.150">
    <property type="entry name" value="Vaccinia Virus protein VP39"/>
    <property type="match status" value="1"/>
</dbReference>
<comment type="function">
    <text evidence="6">Specifically methylates the adenine in position 37 of tRNA(1)(Val) (anticodon cmo5UAC).</text>
</comment>
<accession>A0ABP9AYK2</accession>
<dbReference type="InterPro" id="IPR007848">
    <property type="entry name" value="Small_mtfrase_dom"/>
</dbReference>
<dbReference type="GO" id="GO:0032259">
    <property type="term" value="P:methylation"/>
    <property type="evidence" value="ECO:0007669"/>
    <property type="project" value="UniProtKB-KW"/>
</dbReference>
<dbReference type="Pfam" id="PF05175">
    <property type="entry name" value="MTS"/>
    <property type="match status" value="1"/>
</dbReference>
<evidence type="ECO:0000256" key="6">
    <source>
        <dbReference type="HAMAP-Rule" id="MF_01872"/>
    </source>
</evidence>
<dbReference type="PROSITE" id="PS00092">
    <property type="entry name" value="N6_MTASE"/>
    <property type="match status" value="1"/>
</dbReference>
<dbReference type="InterPro" id="IPR022882">
    <property type="entry name" value="tRNA_adenine-N6_MeTrfase"/>
</dbReference>